<gene>
    <name evidence="2" type="ORF">EANT1437_LOCUS12705</name>
</gene>
<evidence type="ECO:0000313" key="2">
    <source>
        <dbReference type="EMBL" id="CAD9691794.1"/>
    </source>
</evidence>
<reference evidence="2" key="1">
    <citation type="submission" date="2021-01" db="EMBL/GenBank/DDBJ databases">
        <authorList>
            <person name="Corre E."/>
            <person name="Pelletier E."/>
            <person name="Niang G."/>
            <person name="Scheremetjew M."/>
            <person name="Finn R."/>
            <person name="Kale V."/>
            <person name="Holt S."/>
            <person name="Cochrane G."/>
            <person name="Meng A."/>
            <person name="Brown T."/>
            <person name="Cohen L."/>
        </authorList>
    </citation>
    <scope>NUCLEOTIDE SEQUENCE</scope>
    <source>
        <strain evidence="2">CCMP1452</strain>
    </source>
</reference>
<dbReference type="AlphaFoldDB" id="A0A7S2WKD7"/>
<feature type="region of interest" description="Disordered" evidence="1">
    <location>
        <begin position="42"/>
        <end position="104"/>
    </location>
</feature>
<proteinExistence type="predicted"/>
<feature type="compositionally biased region" description="Basic and acidic residues" evidence="1">
    <location>
        <begin position="49"/>
        <end position="81"/>
    </location>
</feature>
<sequence length="104" mass="11103">MGLFSKFQCFSKKTETEVLGEPSTPVKPSTVETKVVAPVEAATPETSVVEERSVQSAPSEEKSVGKVDIIEKNASSEKAETEDTTVQDPAPSASFTEDLKKNGI</sequence>
<protein>
    <submittedName>
        <fullName evidence="2">Uncharacterized protein</fullName>
    </submittedName>
</protein>
<name>A0A7S2WKD7_9STRA</name>
<accession>A0A7S2WKD7</accession>
<evidence type="ECO:0000256" key="1">
    <source>
        <dbReference type="SAM" id="MobiDB-lite"/>
    </source>
</evidence>
<organism evidence="2">
    <name type="scientific">Eucampia antarctica</name>
    <dbReference type="NCBI Taxonomy" id="49252"/>
    <lineage>
        <taxon>Eukaryota</taxon>
        <taxon>Sar</taxon>
        <taxon>Stramenopiles</taxon>
        <taxon>Ochrophyta</taxon>
        <taxon>Bacillariophyta</taxon>
        <taxon>Mediophyceae</taxon>
        <taxon>Biddulphiophycidae</taxon>
        <taxon>Hemiaulales</taxon>
        <taxon>Hemiaulaceae</taxon>
        <taxon>Eucampia</taxon>
    </lineage>
</organism>
<dbReference type="EMBL" id="HBHI01024736">
    <property type="protein sequence ID" value="CAD9691794.1"/>
    <property type="molecule type" value="Transcribed_RNA"/>
</dbReference>